<dbReference type="RefSeq" id="XP_013414808.1">
    <property type="nucleotide sequence ID" value="XM_013559354.1"/>
</dbReference>
<proteinExistence type="predicted"/>
<dbReference type="InParanoid" id="A0A1S3JWQ7"/>
<gene>
    <name evidence="2" type="primary">LOC106176821</name>
</gene>
<dbReference type="GeneID" id="106176821"/>
<accession>A0A1S3JWQ7</accession>
<dbReference type="InterPro" id="IPR048278">
    <property type="entry name" value="PFN"/>
</dbReference>
<dbReference type="OMA" id="HRETIHI"/>
<dbReference type="KEGG" id="lak:106176821"/>
<evidence type="ECO:0000313" key="1">
    <source>
        <dbReference type="Proteomes" id="UP000085678"/>
    </source>
</evidence>
<dbReference type="Pfam" id="PF00235">
    <property type="entry name" value="Profilin"/>
    <property type="match status" value="1"/>
</dbReference>
<evidence type="ECO:0000313" key="2">
    <source>
        <dbReference type="RefSeq" id="XP_013414808.1"/>
    </source>
</evidence>
<name>A0A1S3JWQ7_LINAN</name>
<protein>
    <submittedName>
        <fullName evidence="2">Uncharacterized protein LOC106176821</fullName>
    </submittedName>
</protein>
<organism evidence="1 2">
    <name type="scientific">Lingula anatina</name>
    <name type="common">Brachiopod</name>
    <name type="synonym">Lingula unguis</name>
    <dbReference type="NCBI Taxonomy" id="7574"/>
    <lineage>
        <taxon>Eukaryota</taxon>
        <taxon>Metazoa</taxon>
        <taxon>Spiralia</taxon>
        <taxon>Lophotrochozoa</taxon>
        <taxon>Brachiopoda</taxon>
        <taxon>Linguliformea</taxon>
        <taxon>Lingulata</taxon>
        <taxon>Lingulida</taxon>
        <taxon>Linguloidea</taxon>
        <taxon>Lingulidae</taxon>
        <taxon>Lingula</taxon>
    </lineage>
</organism>
<dbReference type="Gene3D" id="3.30.450.30">
    <property type="entry name" value="Dynein light chain 2a, cytoplasmic"/>
    <property type="match status" value="1"/>
</dbReference>
<dbReference type="OrthoDB" id="6041764at2759"/>
<dbReference type="InterPro" id="IPR036140">
    <property type="entry name" value="PFN_sf"/>
</dbReference>
<dbReference type="SUPFAM" id="SSF55770">
    <property type="entry name" value="Profilin (actin-binding protein)"/>
    <property type="match status" value="1"/>
</dbReference>
<dbReference type="AlphaFoldDB" id="A0A1S3JWQ7"/>
<dbReference type="Proteomes" id="UP000085678">
    <property type="component" value="Unplaced"/>
</dbReference>
<sequence length="144" mass="16012">MLGPMEGIALNSNVSKNGSSWGQLLWHILHDKPELVLRKGAMLFSSGEVAAASYGFGITSQELKAIKEAMDSSNHRETIHIQGVTYCVKVTTPNTLLAWNGGKYLIVCRSKQLYLVAHCASRSKKDDARKWLTRFASKLVEQNY</sequence>
<reference evidence="2" key="1">
    <citation type="submission" date="2025-08" db="UniProtKB">
        <authorList>
            <consortium name="RefSeq"/>
        </authorList>
    </citation>
    <scope>IDENTIFICATION</scope>
    <source>
        <tissue evidence="2">Gonads</tissue>
    </source>
</reference>
<dbReference type="GO" id="GO:0003779">
    <property type="term" value="F:actin binding"/>
    <property type="evidence" value="ECO:0007669"/>
    <property type="project" value="InterPro"/>
</dbReference>
<keyword evidence="1" id="KW-1185">Reference proteome</keyword>